<dbReference type="PROSITE" id="PS51767">
    <property type="entry name" value="PEPTIDASE_A1"/>
    <property type="match status" value="1"/>
</dbReference>
<dbReference type="PRINTS" id="PR00792">
    <property type="entry name" value="PEPSIN"/>
</dbReference>
<dbReference type="InterPro" id="IPR001461">
    <property type="entry name" value="Aspartic_peptidase_A1"/>
</dbReference>
<keyword evidence="2" id="KW-0732">Signal</keyword>
<dbReference type="PANTHER" id="PTHR47966">
    <property type="entry name" value="BETA-SITE APP-CLEAVING ENZYME, ISOFORM A-RELATED"/>
    <property type="match status" value="1"/>
</dbReference>
<keyword evidence="5" id="KW-1185">Reference proteome</keyword>
<dbReference type="GO" id="GO:0004190">
    <property type="term" value="F:aspartic-type endopeptidase activity"/>
    <property type="evidence" value="ECO:0007669"/>
    <property type="project" value="InterPro"/>
</dbReference>
<protein>
    <submittedName>
        <fullName evidence="4">Acid protease</fullName>
    </submittedName>
</protein>
<evidence type="ECO:0000313" key="4">
    <source>
        <dbReference type="EMBL" id="ODV60877.1"/>
    </source>
</evidence>
<feature type="chain" id="PRO_5008910461" evidence="2">
    <location>
        <begin position="20"/>
        <end position="411"/>
    </location>
</feature>
<dbReference type="RefSeq" id="XP_020047184.1">
    <property type="nucleotide sequence ID" value="XM_020191830.1"/>
</dbReference>
<evidence type="ECO:0000259" key="3">
    <source>
        <dbReference type="PROSITE" id="PS51767"/>
    </source>
</evidence>
<sequence>MVHLCIFLLLLQLFSECAAHYLKVPFRVKNLSNDYPGYYVNLSIGFPYQEVEMILSTEFADTIISSEYNSKEGFVPFYAFGKSLTVFSNLTNAGSNYSFYRSNYKTDEFHFDGVTVKDVSFVYVTKYPKYQVNVLGLNPLLPVASKINNVEIKYQLILNKLYDSKLISRRLFSIFQLSDQGVVNNGTILFGAIDNKKFNESLQTIDFEINEVSNSRKRLGIYQGIYLNLTGLDFLHVIKDDKGNVYEFQINLYTYKNNTMSNQPIKANIDIDFWDYAMSFPKSISKIFFGKYLKLKIGDIYQPYDCRVAFKHDYFRFSFTNKIIKIPFSNFYNFDFYTEDCVLTRDSIGVNSFSDNEVFLGDSFLRSLVMVYDFDSKEVSFSKLLNLTLPYEENIISVNDSMSNYKDILSY</sequence>
<organism evidence="4 5">
    <name type="scientific">Ascoidea rubescens DSM 1968</name>
    <dbReference type="NCBI Taxonomy" id="1344418"/>
    <lineage>
        <taxon>Eukaryota</taxon>
        <taxon>Fungi</taxon>
        <taxon>Dikarya</taxon>
        <taxon>Ascomycota</taxon>
        <taxon>Saccharomycotina</taxon>
        <taxon>Saccharomycetes</taxon>
        <taxon>Ascoideaceae</taxon>
        <taxon>Ascoidea</taxon>
    </lineage>
</organism>
<name>A0A1D2VHB4_9ASCO</name>
<accession>A0A1D2VHB4</accession>
<keyword evidence="4" id="KW-0378">Hydrolase</keyword>
<reference evidence="5" key="1">
    <citation type="submission" date="2016-05" db="EMBL/GenBank/DDBJ databases">
        <title>Comparative genomics of biotechnologically important yeasts.</title>
        <authorList>
            <consortium name="DOE Joint Genome Institute"/>
            <person name="Riley R."/>
            <person name="Haridas S."/>
            <person name="Wolfe K.H."/>
            <person name="Lopes M.R."/>
            <person name="Hittinger C.T."/>
            <person name="Goker M."/>
            <person name="Salamov A."/>
            <person name="Wisecaver J."/>
            <person name="Long T.M."/>
            <person name="Aerts A.L."/>
            <person name="Barry K."/>
            <person name="Choi C."/>
            <person name="Clum A."/>
            <person name="Coughlan A.Y."/>
            <person name="Deshpande S."/>
            <person name="Douglass A.P."/>
            <person name="Hanson S.J."/>
            <person name="Klenk H.-P."/>
            <person name="Labutti K."/>
            <person name="Lapidus A."/>
            <person name="Lindquist E."/>
            <person name="Lipzen A."/>
            <person name="Meier-Kolthoff J.P."/>
            <person name="Ohm R.A."/>
            <person name="Otillar R.P."/>
            <person name="Pangilinan J."/>
            <person name="Peng Y."/>
            <person name="Rokas A."/>
            <person name="Rosa C.A."/>
            <person name="Scheuner C."/>
            <person name="Sibirny A.A."/>
            <person name="Slot J.C."/>
            <person name="Stielow J.B."/>
            <person name="Sun H."/>
            <person name="Kurtzman C.P."/>
            <person name="Blackwell M."/>
            <person name="Grigoriev I.V."/>
            <person name="Jeffries T.W."/>
        </authorList>
    </citation>
    <scope>NUCLEOTIDE SEQUENCE [LARGE SCALE GENOMIC DNA]</scope>
    <source>
        <strain evidence="5">DSM 1968</strain>
    </source>
</reference>
<feature type="signal peptide" evidence="2">
    <location>
        <begin position="1"/>
        <end position="19"/>
    </location>
</feature>
<gene>
    <name evidence="4" type="ORF">ASCRUDRAFT_70736</name>
</gene>
<keyword evidence="4" id="KW-0645">Protease</keyword>
<dbReference type="PANTHER" id="PTHR47966:SF65">
    <property type="entry name" value="ASPARTIC-TYPE ENDOPEPTIDASE"/>
    <property type="match status" value="1"/>
</dbReference>
<feature type="domain" description="Peptidase A1" evidence="3">
    <location>
        <begin position="38"/>
        <end position="382"/>
    </location>
</feature>
<evidence type="ECO:0000256" key="2">
    <source>
        <dbReference type="SAM" id="SignalP"/>
    </source>
</evidence>
<dbReference type="InterPro" id="IPR021109">
    <property type="entry name" value="Peptidase_aspartic_dom_sf"/>
</dbReference>
<dbReference type="OrthoDB" id="771136at2759"/>
<dbReference type="GO" id="GO:0006508">
    <property type="term" value="P:proteolysis"/>
    <property type="evidence" value="ECO:0007669"/>
    <property type="project" value="UniProtKB-KW"/>
</dbReference>
<dbReference type="STRING" id="1344418.A0A1D2VHB4"/>
<dbReference type="InterPro" id="IPR033121">
    <property type="entry name" value="PEPTIDASE_A1"/>
</dbReference>
<evidence type="ECO:0000256" key="1">
    <source>
        <dbReference type="ARBA" id="ARBA00007447"/>
    </source>
</evidence>
<dbReference type="GeneID" id="30965466"/>
<dbReference type="Gene3D" id="2.40.70.10">
    <property type="entry name" value="Acid Proteases"/>
    <property type="match status" value="2"/>
</dbReference>
<comment type="similarity">
    <text evidence="1">Belongs to the peptidase A1 family.</text>
</comment>
<proteinExistence type="inferred from homology"/>
<evidence type="ECO:0000313" key="5">
    <source>
        <dbReference type="Proteomes" id="UP000095038"/>
    </source>
</evidence>
<dbReference type="AlphaFoldDB" id="A0A1D2VHB4"/>
<dbReference type="Pfam" id="PF00026">
    <property type="entry name" value="Asp"/>
    <property type="match status" value="2"/>
</dbReference>
<dbReference type="EMBL" id="KV454481">
    <property type="protein sequence ID" value="ODV60877.1"/>
    <property type="molecule type" value="Genomic_DNA"/>
</dbReference>
<dbReference type="InParanoid" id="A0A1D2VHB4"/>
<dbReference type="SUPFAM" id="SSF50630">
    <property type="entry name" value="Acid proteases"/>
    <property type="match status" value="1"/>
</dbReference>
<dbReference type="Proteomes" id="UP000095038">
    <property type="component" value="Unassembled WGS sequence"/>
</dbReference>